<keyword evidence="16" id="KW-1185">Reference proteome</keyword>
<keyword evidence="10 11" id="KW-0413">Isomerase</keyword>
<comment type="function">
    <text evidence="12">Control of topological states of DNA by transient breakage and subsequent rejoining of DNA strands. Topoisomerase II makes double-strand breaks.</text>
</comment>
<dbReference type="Pfam" id="PF00521">
    <property type="entry name" value="DNA_topoisoIV"/>
    <property type="match status" value="1"/>
</dbReference>
<comment type="cofactor">
    <cofactor evidence="2">
        <name>Ca(2+)</name>
        <dbReference type="ChEBI" id="CHEBI:29108"/>
    </cofactor>
</comment>
<keyword evidence="5 12" id="KW-0547">Nucleotide-binding</keyword>
<feature type="non-terminal residue" evidence="15">
    <location>
        <position position="775"/>
    </location>
</feature>
<dbReference type="InterPro" id="IPR031660">
    <property type="entry name" value="TOPRIM_C"/>
</dbReference>
<dbReference type="InterPro" id="IPR013759">
    <property type="entry name" value="Topo_IIA_B_C"/>
</dbReference>
<dbReference type="AlphaFoldDB" id="A0AAV5TFI7"/>
<feature type="non-terminal residue" evidence="15">
    <location>
        <position position="1"/>
    </location>
</feature>
<dbReference type="Gene3D" id="3.30.565.10">
    <property type="entry name" value="Histidine kinase-like ATPase, C-terminal domain"/>
    <property type="match status" value="1"/>
</dbReference>
<evidence type="ECO:0000259" key="14">
    <source>
        <dbReference type="PROSITE" id="PS52040"/>
    </source>
</evidence>
<dbReference type="PRINTS" id="PR00418">
    <property type="entry name" value="TPI2FAMILY"/>
</dbReference>
<dbReference type="EMBL" id="BTSX01000003">
    <property type="protein sequence ID" value="GMS90996.1"/>
    <property type="molecule type" value="Genomic_DNA"/>
</dbReference>
<dbReference type="InterPro" id="IPR020568">
    <property type="entry name" value="Ribosomal_Su5_D2-typ_SF"/>
</dbReference>
<dbReference type="SUPFAM" id="SSF55874">
    <property type="entry name" value="ATPase domain of HSP90 chaperone/DNA topoisomerase II/histidine kinase"/>
    <property type="match status" value="1"/>
</dbReference>
<comment type="similarity">
    <text evidence="4 12">Belongs to the type II topoisomerase family.</text>
</comment>
<evidence type="ECO:0000256" key="2">
    <source>
        <dbReference type="ARBA" id="ARBA00001913"/>
    </source>
</evidence>
<feature type="active site" description="O-(5'-phospho-DNA)-tyrosine intermediate" evidence="11">
    <location>
        <position position="591"/>
    </location>
</feature>
<protein>
    <recommendedName>
        <fullName evidence="12">DNA topoisomerase 2</fullName>
        <ecNumber evidence="12">5.6.2.2</ecNumber>
    </recommendedName>
</protein>
<dbReference type="GO" id="GO:0006265">
    <property type="term" value="P:DNA topological change"/>
    <property type="evidence" value="ECO:0007669"/>
    <property type="project" value="UniProtKB-UniRule"/>
</dbReference>
<dbReference type="GO" id="GO:0003677">
    <property type="term" value="F:DNA binding"/>
    <property type="evidence" value="ECO:0007669"/>
    <property type="project" value="UniProtKB-UniRule"/>
</dbReference>
<dbReference type="Gene3D" id="3.30.1490.30">
    <property type="match status" value="1"/>
</dbReference>
<comment type="cofactor">
    <cofactor evidence="3">
        <name>Mg(2+)</name>
        <dbReference type="ChEBI" id="CHEBI:18420"/>
    </cofactor>
</comment>
<dbReference type="GO" id="GO:0005634">
    <property type="term" value="C:nucleus"/>
    <property type="evidence" value="ECO:0007669"/>
    <property type="project" value="TreeGrafter"/>
</dbReference>
<evidence type="ECO:0000256" key="12">
    <source>
        <dbReference type="RuleBase" id="RU362094"/>
    </source>
</evidence>
<evidence type="ECO:0000256" key="9">
    <source>
        <dbReference type="ARBA" id="ARBA00023125"/>
    </source>
</evidence>
<dbReference type="Pfam" id="PF01751">
    <property type="entry name" value="Toprim"/>
    <property type="match status" value="1"/>
</dbReference>
<proteinExistence type="inferred from homology"/>
<evidence type="ECO:0000256" key="11">
    <source>
        <dbReference type="PROSITE-ProRule" id="PRU01384"/>
    </source>
</evidence>
<dbReference type="InterPro" id="IPR001154">
    <property type="entry name" value="TopoII_euk"/>
</dbReference>
<comment type="catalytic activity">
    <reaction evidence="1 11 12">
        <text>ATP-dependent breakage, passage and rejoining of double-stranded DNA.</text>
        <dbReference type="EC" id="5.6.2.2"/>
    </reaction>
</comment>
<dbReference type="InterPro" id="IPR050634">
    <property type="entry name" value="DNA_Topoisomerase_II"/>
</dbReference>
<evidence type="ECO:0000256" key="10">
    <source>
        <dbReference type="ARBA" id="ARBA00023235"/>
    </source>
</evidence>
<dbReference type="InterPro" id="IPR018522">
    <property type="entry name" value="TopoIIA_CS"/>
</dbReference>
<dbReference type="GO" id="GO:0000712">
    <property type="term" value="P:resolution of meiotic recombination intermediates"/>
    <property type="evidence" value="ECO:0007669"/>
    <property type="project" value="TreeGrafter"/>
</dbReference>
<dbReference type="EC" id="5.6.2.2" evidence="12"/>
<dbReference type="InterPro" id="IPR006171">
    <property type="entry name" value="TOPRIM_dom"/>
</dbReference>
<evidence type="ECO:0000256" key="3">
    <source>
        <dbReference type="ARBA" id="ARBA00001946"/>
    </source>
</evidence>
<dbReference type="InterPro" id="IPR013506">
    <property type="entry name" value="Topo_IIA_bsu_dom2"/>
</dbReference>
<evidence type="ECO:0000313" key="16">
    <source>
        <dbReference type="Proteomes" id="UP001432027"/>
    </source>
</evidence>
<dbReference type="Gene3D" id="3.90.199.10">
    <property type="entry name" value="Topoisomerase II, domain 5"/>
    <property type="match status" value="1"/>
</dbReference>
<dbReference type="PANTHER" id="PTHR10169:SF38">
    <property type="entry name" value="DNA TOPOISOMERASE 2"/>
    <property type="match status" value="1"/>
</dbReference>
<dbReference type="InterPro" id="IPR001241">
    <property type="entry name" value="Topo_IIA"/>
</dbReference>
<dbReference type="SUPFAM" id="SSF56719">
    <property type="entry name" value="Type II DNA topoisomerase"/>
    <property type="match status" value="1"/>
</dbReference>
<dbReference type="PRINTS" id="PR01158">
    <property type="entry name" value="TOPISMRASEII"/>
</dbReference>
<keyword evidence="6 12" id="KW-0067">ATP-binding</keyword>
<dbReference type="InterPro" id="IPR002205">
    <property type="entry name" value="Topo_IIA_dom_A"/>
</dbReference>
<comment type="subunit">
    <text evidence="12">Homodimer.</text>
</comment>
<dbReference type="SMART" id="SM00433">
    <property type="entry name" value="TOP2c"/>
    <property type="match status" value="1"/>
</dbReference>
<dbReference type="InterPro" id="IPR013760">
    <property type="entry name" value="Topo_IIA-like_dom_sf"/>
</dbReference>
<evidence type="ECO:0000259" key="13">
    <source>
        <dbReference type="PROSITE" id="PS50880"/>
    </source>
</evidence>
<evidence type="ECO:0000256" key="7">
    <source>
        <dbReference type="ARBA" id="ARBA00022842"/>
    </source>
</evidence>
<evidence type="ECO:0000256" key="1">
    <source>
        <dbReference type="ARBA" id="ARBA00000185"/>
    </source>
</evidence>
<evidence type="ECO:0000313" key="15">
    <source>
        <dbReference type="EMBL" id="GMS90996.1"/>
    </source>
</evidence>
<dbReference type="Pfam" id="PF16898">
    <property type="entry name" value="TOPRIM_C"/>
    <property type="match status" value="1"/>
</dbReference>
<dbReference type="Pfam" id="PF00204">
    <property type="entry name" value="DNA_gyraseB"/>
    <property type="match status" value="1"/>
</dbReference>
<keyword evidence="9 11" id="KW-0238">DNA-binding</keyword>
<dbReference type="GO" id="GO:0005524">
    <property type="term" value="F:ATP binding"/>
    <property type="evidence" value="ECO:0007669"/>
    <property type="project" value="UniProtKB-UniRule"/>
</dbReference>
<dbReference type="InterPro" id="IPR014721">
    <property type="entry name" value="Ribsml_uS5_D2-typ_fold_subgr"/>
</dbReference>
<accession>A0AAV5TFI7</accession>
<dbReference type="FunFam" id="3.90.199.10:FF:000002">
    <property type="entry name" value="DNA topoisomerase 2"/>
    <property type="match status" value="1"/>
</dbReference>
<dbReference type="PROSITE" id="PS50880">
    <property type="entry name" value="TOPRIM"/>
    <property type="match status" value="1"/>
</dbReference>
<dbReference type="SMART" id="SM00434">
    <property type="entry name" value="TOP4c"/>
    <property type="match status" value="1"/>
</dbReference>
<dbReference type="GO" id="GO:0000819">
    <property type="term" value="P:sister chromatid segregation"/>
    <property type="evidence" value="ECO:0007669"/>
    <property type="project" value="TreeGrafter"/>
</dbReference>
<evidence type="ECO:0000256" key="8">
    <source>
        <dbReference type="ARBA" id="ARBA00023029"/>
    </source>
</evidence>
<dbReference type="PANTHER" id="PTHR10169">
    <property type="entry name" value="DNA TOPOISOMERASE/GYRASE"/>
    <property type="match status" value="1"/>
</dbReference>
<dbReference type="Gene3D" id="3.30.230.10">
    <property type="match status" value="1"/>
</dbReference>
<dbReference type="InterPro" id="IPR013758">
    <property type="entry name" value="Topo_IIA_A/C_ab"/>
</dbReference>
<evidence type="ECO:0000256" key="5">
    <source>
        <dbReference type="ARBA" id="ARBA00022741"/>
    </source>
</evidence>
<dbReference type="Proteomes" id="UP001432027">
    <property type="component" value="Unassembled WGS sequence"/>
</dbReference>
<feature type="domain" description="Toprim" evidence="13">
    <location>
        <begin position="247"/>
        <end position="364"/>
    </location>
</feature>
<dbReference type="Gene3D" id="3.40.50.670">
    <property type="match status" value="1"/>
</dbReference>
<dbReference type="FunFam" id="3.30.1490.30:FF:000001">
    <property type="entry name" value="DNA topoisomerase 2"/>
    <property type="match status" value="1"/>
</dbReference>
<dbReference type="Gene3D" id="3.30.1360.40">
    <property type="match status" value="1"/>
</dbReference>
<gene>
    <name evidence="15" type="ORF">PENTCL1PPCAC_13171</name>
</gene>
<dbReference type="FunFam" id="3.40.50.670:FF:000001">
    <property type="entry name" value="DNA topoisomerase 2"/>
    <property type="match status" value="1"/>
</dbReference>
<name>A0AAV5TFI7_9BILA</name>
<comment type="caution">
    <text evidence="15">The sequence shown here is derived from an EMBL/GenBank/DDBJ whole genome shotgun (WGS) entry which is preliminary data.</text>
</comment>
<dbReference type="GO" id="GO:0003918">
    <property type="term" value="F:DNA topoisomerase type II (double strand cut, ATP-hydrolyzing) activity"/>
    <property type="evidence" value="ECO:0007669"/>
    <property type="project" value="UniProtKB-UniRule"/>
</dbReference>
<dbReference type="PROSITE" id="PS00177">
    <property type="entry name" value="TOPOISOMERASE_II"/>
    <property type="match status" value="1"/>
</dbReference>
<keyword evidence="7" id="KW-0460">Magnesium</keyword>
<keyword evidence="8 11" id="KW-0799">Topoisomerase</keyword>
<evidence type="ECO:0000256" key="6">
    <source>
        <dbReference type="ARBA" id="ARBA00022840"/>
    </source>
</evidence>
<feature type="domain" description="Topo IIA-type catalytic" evidence="14">
    <location>
        <begin position="501"/>
        <end position="775"/>
    </location>
</feature>
<dbReference type="InterPro" id="IPR036890">
    <property type="entry name" value="HATPase_C_sf"/>
</dbReference>
<organism evidence="15 16">
    <name type="scientific">Pristionchus entomophagus</name>
    <dbReference type="NCBI Taxonomy" id="358040"/>
    <lineage>
        <taxon>Eukaryota</taxon>
        <taxon>Metazoa</taxon>
        <taxon>Ecdysozoa</taxon>
        <taxon>Nematoda</taxon>
        <taxon>Chromadorea</taxon>
        <taxon>Rhabditida</taxon>
        <taxon>Rhabditina</taxon>
        <taxon>Diplogasteromorpha</taxon>
        <taxon>Diplogasteroidea</taxon>
        <taxon>Neodiplogasteridae</taxon>
        <taxon>Pristionchus</taxon>
    </lineage>
</organism>
<dbReference type="PROSITE" id="PS52040">
    <property type="entry name" value="TOPO_IIA"/>
    <property type="match status" value="1"/>
</dbReference>
<reference evidence="15" key="1">
    <citation type="submission" date="2023-10" db="EMBL/GenBank/DDBJ databases">
        <title>Genome assembly of Pristionchus species.</title>
        <authorList>
            <person name="Yoshida K."/>
            <person name="Sommer R.J."/>
        </authorList>
    </citation>
    <scope>NUCLEOTIDE SEQUENCE</scope>
    <source>
        <strain evidence="15">RS0144</strain>
    </source>
</reference>
<sequence length="775" mass="87904">AAQDYTVVRFTPDYRRFGMEETGLTPDTLAILHRRVFDLAATLKGVKISLNGQRITMDGLRDYAKRCTENGEEGGGVIYYDFPSERWEVAIGIRNRFDEEDGTSQDVVSFVNNCATTKGGKHVSHVWDRCLAILRPWVEKRIQRDVRPAQIKRRLFLFVNALIDNPTFDSQLKETLLTKPADFGSEYTVNARELIRWAERVKLDELIREDITETKRNTNSRRGASQLLFVNKLEDAALAGGKSSGECSLLLTEGDSAKALAVSGLQVIGRERFGVYPLRGKLKNVSDMDRRNALAVPEVASLMAILGLDPNADYNNPEARRRLRYGRVILLTDQDEDGSHIKGLVMNIFRCLWPSLLRSPFLTALETPLIKAQKGSTTVSFYSRREYEEWAERTDDMDRWKIKYYKGLGTSTAEEAREYFKDIESRLVHYVWKDGDDEELIEIAFDRNKSDERKRWIEGGSVRSGDNSTEETISSKRSLRYSNFVHGELRTFAIQDLKRSIPSVIDGLKPSQRKILHTCLKMGPNKQEKVAQLAARVAHSTSYHHGESSLVAAIINMAQDFVGACNIPLLRGIGQFGTRHAGGTDAASARYIYAALSPMARLLFPSADDSLLESVREEGVEAEPRWFCPILPLVLINGAEGIATGWSTTVRPRDPIRIVDTIRRRIENEKNQRSIELPYYSGFTGTIDRMDETRIWCEGRITVEETARGARRMEILQRLIIDELPVGMWTSNYKTKVLGPLVKEGGIRSIRESHTDENVRFELELSSEMTKKMEK</sequence>
<dbReference type="SUPFAM" id="SSF54211">
    <property type="entry name" value="Ribosomal protein S5 domain 2-like"/>
    <property type="match status" value="1"/>
</dbReference>
<evidence type="ECO:0000256" key="4">
    <source>
        <dbReference type="ARBA" id="ARBA00011080"/>
    </source>
</evidence>